<gene>
    <name evidence="1" type="primary">FHOD3_1</name>
    <name evidence="1" type="ORF">K3G42_002672</name>
</gene>
<keyword evidence="2" id="KW-1185">Reference proteome</keyword>
<sequence length="77" mass="8376">MATSAPLACRVQFLDDTDPFNSTSFPEPTRPPCYTFRPDIPLATQLASLHRLLKAPHKAETNAPNVMVLSGKPVLGN</sequence>
<name>A0ACB8FTP9_9SAUR</name>
<dbReference type="Proteomes" id="UP000827872">
    <property type="component" value="Linkage Group LG11"/>
</dbReference>
<evidence type="ECO:0000313" key="1">
    <source>
        <dbReference type="EMBL" id="KAH8010364.1"/>
    </source>
</evidence>
<reference evidence="1" key="1">
    <citation type="submission" date="2021-08" db="EMBL/GenBank/DDBJ databases">
        <title>The first chromosome-level gecko genome reveals the dynamic sex chromosomes of Neotropical dwarf geckos (Sphaerodactylidae: Sphaerodactylus).</title>
        <authorList>
            <person name="Pinto B.J."/>
            <person name="Keating S.E."/>
            <person name="Gamble T."/>
        </authorList>
    </citation>
    <scope>NUCLEOTIDE SEQUENCE</scope>
    <source>
        <strain evidence="1">TG3544</strain>
    </source>
</reference>
<protein>
    <submittedName>
        <fullName evidence="1">FH1/FH2 domain-containing protein 3</fullName>
    </submittedName>
</protein>
<proteinExistence type="predicted"/>
<accession>A0ACB8FTP9</accession>
<evidence type="ECO:0000313" key="2">
    <source>
        <dbReference type="Proteomes" id="UP000827872"/>
    </source>
</evidence>
<organism evidence="1 2">
    <name type="scientific">Sphaerodactylus townsendi</name>
    <dbReference type="NCBI Taxonomy" id="933632"/>
    <lineage>
        <taxon>Eukaryota</taxon>
        <taxon>Metazoa</taxon>
        <taxon>Chordata</taxon>
        <taxon>Craniata</taxon>
        <taxon>Vertebrata</taxon>
        <taxon>Euteleostomi</taxon>
        <taxon>Lepidosauria</taxon>
        <taxon>Squamata</taxon>
        <taxon>Bifurcata</taxon>
        <taxon>Gekkota</taxon>
        <taxon>Sphaerodactylidae</taxon>
        <taxon>Sphaerodactylus</taxon>
    </lineage>
</organism>
<comment type="caution">
    <text evidence="1">The sequence shown here is derived from an EMBL/GenBank/DDBJ whole genome shotgun (WGS) entry which is preliminary data.</text>
</comment>
<dbReference type="EMBL" id="CM037624">
    <property type="protein sequence ID" value="KAH8010364.1"/>
    <property type="molecule type" value="Genomic_DNA"/>
</dbReference>